<evidence type="ECO:0000256" key="6">
    <source>
        <dbReference type="ARBA" id="ARBA00022687"/>
    </source>
</evidence>
<dbReference type="GO" id="GO:0005615">
    <property type="term" value="C:extracellular space"/>
    <property type="evidence" value="ECO:0007669"/>
    <property type="project" value="TreeGrafter"/>
</dbReference>
<dbReference type="PRINTS" id="PR01349">
    <property type="entry name" value="WNTPROTEIN"/>
</dbReference>
<comment type="function">
    <text evidence="9">Ligand for members of the frizzled family of seven transmembrane receptors.</text>
</comment>
<organism evidence="10 11">
    <name type="scientific">Candidula unifasciata</name>
    <dbReference type="NCBI Taxonomy" id="100452"/>
    <lineage>
        <taxon>Eukaryota</taxon>
        <taxon>Metazoa</taxon>
        <taxon>Spiralia</taxon>
        <taxon>Lophotrochozoa</taxon>
        <taxon>Mollusca</taxon>
        <taxon>Gastropoda</taxon>
        <taxon>Heterobranchia</taxon>
        <taxon>Euthyneura</taxon>
        <taxon>Panpulmonata</taxon>
        <taxon>Eupulmonata</taxon>
        <taxon>Stylommatophora</taxon>
        <taxon>Helicina</taxon>
        <taxon>Helicoidea</taxon>
        <taxon>Geomitridae</taxon>
        <taxon>Candidula</taxon>
    </lineage>
</organism>
<dbReference type="PANTHER" id="PTHR12027:SF102">
    <property type="entry name" value="PROTEIN WNT"/>
    <property type="match status" value="1"/>
</dbReference>
<keyword evidence="4" id="KW-0964">Secreted</keyword>
<dbReference type="GO" id="GO:0030182">
    <property type="term" value="P:neuron differentiation"/>
    <property type="evidence" value="ECO:0007669"/>
    <property type="project" value="TreeGrafter"/>
</dbReference>
<evidence type="ECO:0000313" key="10">
    <source>
        <dbReference type="EMBL" id="CAG5116909.1"/>
    </source>
</evidence>
<keyword evidence="6 9" id="KW-0879">Wnt signaling pathway</keyword>
<comment type="subcellular location">
    <subcellularLocation>
        <location evidence="1 9">Secreted</location>
        <location evidence="1 9">Extracellular space</location>
        <location evidence="1 9">Extracellular matrix</location>
    </subcellularLocation>
</comment>
<gene>
    <name evidence="10" type="ORF">CUNI_LOCUS2467</name>
</gene>
<keyword evidence="7" id="KW-1015">Disulfide bond</keyword>
<protein>
    <recommendedName>
        <fullName evidence="9">Protein Wnt</fullName>
    </recommendedName>
</protein>
<evidence type="ECO:0000256" key="9">
    <source>
        <dbReference type="RuleBase" id="RU003500"/>
    </source>
</evidence>
<dbReference type="Gene3D" id="3.30.2460.20">
    <property type="match status" value="1"/>
</dbReference>
<reference evidence="10" key="1">
    <citation type="submission" date="2021-04" db="EMBL/GenBank/DDBJ databases">
        <authorList>
            <consortium name="Molecular Ecology Group"/>
        </authorList>
    </citation>
    <scope>NUCLEOTIDE SEQUENCE</scope>
</reference>
<dbReference type="GO" id="GO:0005125">
    <property type="term" value="F:cytokine activity"/>
    <property type="evidence" value="ECO:0007669"/>
    <property type="project" value="TreeGrafter"/>
</dbReference>
<dbReference type="InterPro" id="IPR005817">
    <property type="entry name" value="Wnt"/>
</dbReference>
<dbReference type="PROSITE" id="PS00246">
    <property type="entry name" value="WNT1"/>
    <property type="match status" value="1"/>
</dbReference>
<dbReference type="GO" id="GO:0045165">
    <property type="term" value="P:cell fate commitment"/>
    <property type="evidence" value="ECO:0007669"/>
    <property type="project" value="TreeGrafter"/>
</dbReference>
<dbReference type="PANTHER" id="PTHR12027">
    <property type="entry name" value="WNT RELATED"/>
    <property type="match status" value="1"/>
</dbReference>
<evidence type="ECO:0000256" key="5">
    <source>
        <dbReference type="ARBA" id="ARBA00022530"/>
    </source>
</evidence>
<keyword evidence="3 9" id="KW-0217">Developmental protein</keyword>
<dbReference type="Proteomes" id="UP000678393">
    <property type="component" value="Unassembled WGS sequence"/>
</dbReference>
<comment type="caution">
    <text evidence="10">The sequence shown here is derived from an EMBL/GenBank/DDBJ whole genome shotgun (WGS) entry which is preliminary data.</text>
</comment>
<evidence type="ECO:0000313" key="11">
    <source>
        <dbReference type="Proteomes" id="UP000678393"/>
    </source>
</evidence>
<keyword evidence="8" id="KW-0449">Lipoprotein</keyword>
<evidence type="ECO:0000256" key="1">
    <source>
        <dbReference type="ARBA" id="ARBA00004498"/>
    </source>
</evidence>
<evidence type="ECO:0000256" key="3">
    <source>
        <dbReference type="ARBA" id="ARBA00022473"/>
    </source>
</evidence>
<dbReference type="GO" id="GO:0005109">
    <property type="term" value="F:frizzled binding"/>
    <property type="evidence" value="ECO:0007669"/>
    <property type="project" value="TreeGrafter"/>
</dbReference>
<dbReference type="InterPro" id="IPR043158">
    <property type="entry name" value="Wnt_C"/>
</dbReference>
<dbReference type="EMBL" id="CAJHNH020000320">
    <property type="protein sequence ID" value="CAG5116909.1"/>
    <property type="molecule type" value="Genomic_DNA"/>
</dbReference>
<feature type="non-terminal residue" evidence="10">
    <location>
        <position position="155"/>
    </location>
</feature>
<dbReference type="Pfam" id="PF00110">
    <property type="entry name" value="wnt"/>
    <property type="match status" value="1"/>
</dbReference>
<sequence>IVSDSMTRACKCHGVSGSCSVKTCWRSLPTFDSIGAALKDRYALAVEVKRKRIKKEKVLVPIHKGKTNFRTDELVYYEKSPDYCSPDVKTGSVGTVGRLCEADSRGPGNCDSMCCGRGHDNFTMEVTERCECKYYWCCYVKCNTCVRVLHLNQCR</sequence>
<comment type="similarity">
    <text evidence="2 9">Belongs to the Wnt family.</text>
</comment>
<evidence type="ECO:0000256" key="8">
    <source>
        <dbReference type="ARBA" id="ARBA00023288"/>
    </source>
</evidence>
<proteinExistence type="inferred from homology"/>
<evidence type="ECO:0000256" key="2">
    <source>
        <dbReference type="ARBA" id="ARBA00005683"/>
    </source>
</evidence>
<evidence type="ECO:0000256" key="7">
    <source>
        <dbReference type="ARBA" id="ARBA00023157"/>
    </source>
</evidence>
<dbReference type="FunFam" id="3.30.2460.20:FF:000001">
    <property type="entry name" value="Wnt homolog"/>
    <property type="match status" value="1"/>
</dbReference>
<evidence type="ECO:0000256" key="4">
    <source>
        <dbReference type="ARBA" id="ARBA00022525"/>
    </source>
</evidence>
<dbReference type="SMART" id="SM00097">
    <property type="entry name" value="WNT1"/>
    <property type="match status" value="1"/>
</dbReference>
<name>A0A8S3YIT0_9EUPU</name>
<keyword evidence="11" id="KW-1185">Reference proteome</keyword>
<dbReference type="OrthoDB" id="5945655at2759"/>
<keyword evidence="5" id="KW-0272">Extracellular matrix</keyword>
<accession>A0A8S3YIT0</accession>
<dbReference type="GO" id="GO:0060070">
    <property type="term" value="P:canonical Wnt signaling pathway"/>
    <property type="evidence" value="ECO:0007669"/>
    <property type="project" value="TreeGrafter"/>
</dbReference>
<dbReference type="InterPro" id="IPR018161">
    <property type="entry name" value="Wnt_CS"/>
</dbReference>
<dbReference type="AlphaFoldDB" id="A0A8S3YIT0"/>